<dbReference type="SUPFAM" id="SSF51905">
    <property type="entry name" value="FAD/NAD(P)-binding domain"/>
    <property type="match status" value="1"/>
</dbReference>
<dbReference type="PRINTS" id="PR00368">
    <property type="entry name" value="FADPNR"/>
</dbReference>
<dbReference type="InterPro" id="IPR023753">
    <property type="entry name" value="FAD/NAD-binding_dom"/>
</dbReference>
<comment type="catalytic activity">
    <reaction evidence="3">
        <text>[thioredoxin]-dithiol + NADP(+) = [thioredoxin]-disulfide + NADPH + H(+)</text>
        <dbReference type="Rhea" id="RHEA:20345"/>
        <dbReference type="Rhea" id="RHEA-COMP:10698"/>
        <dbReference type="Rhea" id="RHEA-COMP:10700"/>
        <dbReference type="ChEBI" id="CHEBI:15378"/>
        <dbReference type="ChEBI" id="CHEBI:29950"/>
        <dbReference type="ChEBI" id="CHEBI:50058"/>
        <dbReference type="ChEBI" id="CHEBI:57783"/>
        <dbReference type="ChEBI" id="CHEBI:58349"/>
        <dbReference type="EC" id="1.8.1.9"/>
    </reaction>
</comment>
<dbReference type="InterPro" id="IPR050097">
    <property type="entry name" value="Ferredoxin-NADP_redctase_2"/>
</dbReference>
<dbReference type="PANTHER" id="PTHR48105">
    <property type="entry name" value="THIOREDOXIN REDUCTASE 1-RELATED-RELATED"/>
    <property type="match status" value="1"/>
</dbReference>
<evidence type="ECO:0000259" key="5">
    <source>
        <dbReference type="Pfam" id="PF13649"/>
    </source>
</evidence>
<evidence type="ECO:0000256" key="2">
    <source>
        <dbReference type="ARBA" id="ARBA00023002"/>
    </source>
</evidence>
<feature type="domain" description="FAD/NAD(P)-binding" evidence="4">
    <location>
        <begin position="6"/>
        <end position="284"/>
    </location>
</feature>
<comment type="caution">
    <text evidence="6">The sequence shown here is derived from an EMBL/GenBank/DDBJ whole genome shotgun (WGS) entry which is preliminary data.</text>
</comment>
<evidence type="ECO:0000256" key="3">
    <source>
        <dbReference type="ARBA" id="ARBA00048132"/>
    </source>
</evidence>
<dbReference type="EMBL" id="BAAALT010000079">
    <property type="protein sequence ID" value="GAA1805913.1"/>
    <property type="molecule type" value="Genomic_DNA"/>
</dbReference>
<evidence type="ECO:0000313" key="6">
    <source>
        <dbReference type="EMBL" id="GAA1805913.1"/>
    </source>
</evidence>
<evidence type="ECO:0000313" key="7">
    <source>
        <dbReference type="Proteomes" id="UP001500218"/>
    </source>
</evidence>
<dbReference type="Gene3D" id="3.50.50.60">
    <property type="entry name" value="FAD/NAD(P)-binding domain"/>
    <property type="match status" value="2"/>
</dbReference>
<dbReference type="Gene3D" id="3.40.50.150">
    <property type="entry name" value="Vaccinia Virus protein VP39"/>
    <property type="match status" value="1"/>
</dbReference>
<keyword evidence="2" id="KW-0560">Oxidoreductase</keyword>
<evidence type="ECO:0000256" key="1">
    <source>
        <dbReference type="ARBA" id="ARBA00022630"/>
    </source>
</evidence>
<dbReference type="RefSeq" id="WP_344131201.1">
    <property type="nucleotide sequence ID" value="NZ_BAAALT010000079.1"/>
</dbReference>
<dbReference type="InterPro" id="IPR041698">
    <property type="entry name" value="Methyltransf_25"/>
</dbReference>
<name>A0ABP4YAQ1_9ACTN</name>
<sequence>MSEQMYDVVVVGGGAAGLSGAVALARSRRSVLVIDDGQPRNAPAGHVHNFLTRDGTPPADLLAAGRAEVLSYGGAFLDGRAVSAVRSDRGFTVTLADGGTVAARRLLVTTGLVDELPDVPGLAERWGSDVLHCPYCHGWEHRDERVGVIGSIHQARLWRQLTPHVFLLLNGDAAPDDETTEALAARAVAVVPDRISSLVVESEKLSGVRLDGGAVVALDALVVAPRFVARSAVLAGLGLEPEELVVDGRVVGSRIPSGMGGATAVPGVWVAGNITDLMGTVISSAAAGTLAGAAINGDLVAEETDVAVFEYRHRIHTMFEQEGWEERYRAKPTIWSGNPNPQLVAEVADLAPGRALDVGCGEGADAAWLAARGWRVTGVDISTVALDRARAHVDSAGLADRIELVHADLRVTPPEPGAYDLVSAQFMHLPPGPRRELYAQLASAVAPGGTLLIVGHDPTDLHTSVHRAHFPDMMFTVDEVASALDRSDWDVTVAESRPRATKDPEGRDITIHDAVVVARRRPA</sequence>
<reference evidence="7" key="1">
    <citation type="journal article" date="2019" name="Int. J. Syst. Evol. Microbiol.">
        <title>The Global Catalogue of Microorganisms (GCM) 10K type strain sequencing project: providing services to taxonomists for standard genome sequencing and annotation.</title>
        <authorList>
            <consortium name="The Broad Institute Genomics Platform"/>
            <consortium name="The Broad Institute Genome Sequencing Center for Infectious Disease"/>
            <person name="Wu L."/>
            <person name="Ma J."/>
        </authorList>
    </citation>
    <scope>NUCLEOTIDE SEQUENCE [LARGE SCALE GENOMIC DNA]</scope>
    <source>
        <strain evidence="7">JCM 13250</strain>
    </source>
</reference>
<dbReference type="Pfam" id="PF13649">
    <property type="entry name" value="Methyltransf_25"/>
    <property type="match status" value="1"/>
</dbReference>
<gene>
    <name evidence="6" type="ORF">GCM10009682_29690</name>
</gene>
<dbReference type="InterPro" id="IPR029063">
    <property type="entry name" value="SAM-dependent_MTases_sf"/>
</dbReference>
<proteinExistence type="predicted"/>
<dbReference type="Pfam" id="PF07992">
    <property type="entry name" value="Pyr_redox_2"/>
    <property type="match status" value="1"/>
</dbReference>
<dbReference type="CDD" id="cd02440">
    <property type="entry name" value="AdoMet_MTases"/>
    <property type="match status" value="1"/>
</dbReference>
<keyword evidence="1" id="KW-0285">Flavoprotein</keyword>
<organism evidence="6 7">
    <name type="scientific">Luedemannella flava</name>
    <dbReference type="NCBI Taxonomy" id="349316"/>
    <lineage>
        <taxon>Bacteria</taxon>
        <taxon>Bacillati</taxon>
        <taxon>Actinomycetota</taxon>
        <taxon>Actinomycetes</taxon>
        <taxon>Micromonosporales</taxon>
        <taxon>Micromonosporaceae</taxon>
        <taxon>Luedemannella</taxon>
    </lineage>
</organism>
<dbReference type="SUPFAM" id="SSF53335">
    <property type="entry name" value="S-adenosyl-L-methionine-dependent methyltransferases"/>
    <property type="match status" value="1"/>
</dbReference>
<evidence type="ECO:0000259" key="4">
    <source>
        <dbReference type="Pfam" id="PF07992"/>
    </source>
</evidence>
<protein>
    <submittedName>
        <fullName evidence="6">NAD(P)/FAD-dependent oxidoreductase</fullName>
    </submittedName>
</protein>
<dbReference type="InterPro" id="IPR036188">
    <property type="entry name" value="FAD/NAD-bd_sf"/>
</dbReference>
<accession>A0ABP4YAQ1</accession>
<dbReference type="PRINTS" id="PR00469">
    <property type="entry name" value="PNDRDTASEII"/>
</dbReference>
<feature type="domain" description="Methyltransferase" evidence="5">
    <location>
        <begin position="356"/>
        <end position="449"/>
    </location>
</feature>
<dbReference type="Proteomes" id="UP001500218">
    <property type="component" value="Unassembled WGS sequence"/>
</dbReference>
<keyword evidence="7" id="KW-1185">Reference proteome</keyword>